<dbReference type="InterPro" id="IPR023214">
    <property type="entry name" value="HAD_sf"/>
</dbReference>
<reference evidence="18 19" key="1">
    <citation type="journal article" date="2014" name="Genome Biol. Evol.">
        <title>The secreted proteins of Achlya hypogyna and Thraustotheca clavata identify the ancestral oomycete secretome and reveal gene acquisitions by horizontal gene transfer.</title>
        <authorList>
            <person name="Misner I."/>
            <person name="Blouin N."/>
            <person name="Leonard G."/>
            <person name="Richards T.A."/>
            <person name="Lane C.E."/>
        </authorList>
    </citation>
    <scope>NUCLEOTIDE SEQUENCE [LARGE SCALE GENOMIC DNA]</scope>
    <source>
        <strain evidence="18 19">ATCC 34112</strain>
    </source>
</reference>
<evidence type="ECO:0000259" key="16">
    <source>
        <dbReference type="PROSITE" id="PS50090"/>
    </source>
</evidence>
<dbReference type="InterPro" id="IPR036412">
    <property type="entry name" value="HAD-like_sf"/>
</dbReference>
<dbReference type="InterPro" id="IPR036322">
    <property type="entry name" value="WD40_repeat_dom_sf"/>
</dbReference>
<dbReference type="Pfam" id="PF16495">
    <property type="entry name" value="SWIRM-assoc_1"/>
    <property type="match status" value="1"/>
</dbReference>
<proteinExistence type="inferred from homology"/>
<dbReference type="InterPro" id="IPR036866">
    <property type="entry name" value="RibonucZ/Hydroxyglut_hydro"/>
</dbReference>
<dbReference type="GO" id="GO:0046872">
    <property type="term" value="F:metal ion binding"/>
    <property type="evidence" value="ECO:0007669"/>
    <property type="project" value="UniProtKB-KW"/>
</dbReference>
<dbReference type="InterPro" id="IPR006379">
    <property type="entry name" value="HAD-SF_hydro_IIB"/>
</dbReference>
<dbReference type="SMART" id="SM00717">
    <property type="entry name" value="SANT"/>
    <property type="match status" value="1"/>
</dbReference>
<keyword evidence="11" id="KW-0805">Transcription regulation</keyword>
<dbReference type="NCBIfam" id="TIGR01484">
    <property type="entry name" value="HAD-SF-IIB"/>
    <property type="match status" value="1"/>
</dbReference>
<dbReference type="Pfam" id="PF23023">
    <property type="entry name" value="Anti-Pycsar_Apyc1"/>
    <property type="match status" value="1"/>
</dbReference>
<evidence type="ECO:0000256" key="4">
    <source>
        <dbReference type="ARBA" id="ARBA00012477"/>
    </source>
</evidence>
<dbReference type="Pfam" id="PF04433">
    <property type="entry name" value="SWIRM"/>
    <property type="match status" value="1"/>
</dbReference>
<gene>
    <name evidence="18" type="ORF">THRCLA_12220</name>
</gene>
<keyword evidence="5" id="KW-0819">tRNA processing</keyword>
<keyword evidence="15" id="KW-0732">Signal</keyword>
<sequence length="2480" mass="273126">MIFLLLVLSVGSVEMSPAVLITGESQRYLFNAGEGTQRLCMEHRVRLGKLNTVLLTELTSNTLGGLPGLILTVSDTGKKSLHVCGPDGTQEFFTATRHFLNRPNFGLEIENLNKSQQVLKDENMTLDAVVIDGTKTQENCNKRLKTTPLTSVSYIGTTPPQRGKPLCGALHRGQDVTVVVDGKSVVVTSAQCVEPSIPGTAFAVVSCPSISSIAPLVESPQFNKYQSNDEKLAVVVHLASAEILAHPQYADWAKAFGSSTQHILVNHTLCPQWTTFRASAMLQAQLHHLFPANFSATHHEDKPIESITTEFGTAIIGQQLLKFNLVPVAKQGVDRTSCFSSLDFEDIIASTQLMLKDANVVLKTPNATSSSPTLQNGSVTFVGTGSAIPSKYRNVTSNLLQFGDSFMLLDAGEGTYGQLFRHVQGDVSKLKSLIESLHVVWISHNHADHHLGLVRLLSERSSTLNPLAIVGPPHVHNWLEEYSAIDHRVKDKFVFESNGYFDVNGPSARDQSYYGQNEQTIRHILEKEYGITSFECVPVKHCHLSYALVITCSNGFKLTFSGDCRPSDLLVKYSSNANLLIHEATFEEGMVQEAISKDHSTTDEAISVGLRTNAKHILLTHFSQRYPKMPNVSPEALERVMTALDLMSLAFDELHVPQLMQVPFDLDGTLLNKAGRVSPRTAAAIRAVVKAGAMVSLCSGRSTACMMDAAKALGLDHGIALVSCNGAAAFDEHNRPLFIDTMTDDSVRSVLTVAEAINRCVNVYDEERGIIHAKPSHPLHYDLISEYSQRTGGKYNLVQEYDTNAVRPCQLAVLGRDVDDIFDTLTTSIPSLTFNKYSYFVECLPTQVHKGVGLSRLAEHLSIPLERTIAFGDGLNDLEFVQMAGLGIAMVNGDEQVKRAANKKMTKLERPNPTHEGTNQSRDEGFRASVGILLMRLHPDVTAQAIDALVNLRQSGLVPGIFFRTERLISGYIYPLLTLSLTPNDILTHIRDKALKDSDTIVSTLLSHSNVTATSATELQLERRGCRVVGIVGDYGVVHWPGLPDAFDEYVQRTSITTDAHIDTIEAMVAPFNISSEFHATQKKYAPMWVNPIDFMIPSSTKRPRTTATPDIASQAKQPKVDVTIAHRLEGDAASAVSLLLQQSKKNKPTTSIFDELEPTISVEPTKGVTLQSHSATGVVAVEQSVVAIPSCSRWFSLDSIHPLEKRMLPEFFEEPQPGSVRSKTPQIYLAYRNYMVHASRAQPHVYLTATACRRNLAGDVCAILRVHEFLAHWGLINYHVPAHTAPASVPSSLDFDVDLYPTPALSICESCVNAAIAYELSLEAKRKERQLQHGVPLRKLDAWGTRPGTGICEACYAKRKFPAHLDPSDFVAVPRPSKWTEEEKNKLIKVLETLDTSQAIDWNEVGNSLEKPPKECLTQFLTLPLDVQEKSAKRPTEPTSSYTRATADLAQIVASADPLLVQAASKAAIQKLNELSQPMGKEVKSDVVTDDAFIKTTTEAGMTGENYIQLCIFDTELVKNEKKLDDVIAKQTTSATAVAVLAARAHGIAKQEESIVRGLMHDLLECQMQQVQLKMKAFQQLEMALHAEREEKPVGNALSLSQGKKRKLAAQFDVEASSEEEFVGLSKVREESSSDSDSECEVSYEASSSPGKADIVTQTNHFALDFQVSSVAVDREGRFVVAGFNNGTIRLYPLVDNFKRSIDVGTVEVNTLDNNSLVFRKGVVLEHITARGMYTTLRVHVVIPGTSFHCCKANLSIEDGRFIFAGVYRGSTEILVIDIESIVLPTDTIGVPTAEVVTHSYNDAKLRGFGAVRAMPGDSNITTEYQVLCGLGIKNLHLWRFYWDPTSDDDESKWTWQCVFDRQTNGISLEYLAFGPGPNQLISKSEHQSIRVWDLSDATTEDGSIASFEYTDIKHTHDAVHVFGHYAYGGKERLALVDLDNSKRFELELPASTVVQARPSMNFRKRQLRTVSNLTGDPIGVTLGMCSDGSVFVHKATSDSELGVHTPPVYVPGYESFYQDQGGLLTLLPFQSKTETEWMVISANATELRVHALHEFLKEPKKLWVQAVASTKSKSKKQKSKNKKKKSKKSSSSSSSDGDDFIVRPSKTKLKNGATTKTESKEEVVDEEPSEVKEDTPIEDAENKENTPINDSTEEPPIIVETPKELLSPPLKRKLDVEIAAVAENIGKKTKSNWNYDLKSLAPKPIAPKPVPVIVNPPAQSSVIVTPVKVATVKVTVPSPVVSISPCSSPVMPQTPKSSAPKRDEEWSPFIIPKRRKKELIMDEPEPAKIIEITPMPTKPATPPQNLSAPTMPEPIPSRLETIAEVAAIVAAAEPALKAVSVPTSPKDKPYESRARSLLMQLTTCMFDENTPSSDVELSSATIIRFEAQQRELSEKFSVAHCQLIRSVCNDMHRRGTIKMDLEEVQFMFKQQVDELINLQQLEADSLHAKQMMEWSVLGLDEFTLPRLVANFPAPRLFG</sequence>
<feature type="compositionally biased region" description="Basic and acidic residues" evidence="14">
    <location>
        <begin position="2131"/>
        <end position="2146"/>
    </location>
</feature>
<feature type="domain" description="SWIRM" evidence="17">
    <location>
        <begin position="1187"/>
        <end position="1288"/>
    </location>
</feature>
<accession>A0A1V9ZX81</accession>
<dbReference type="Proteomes" id="UP000243217">
    <property type="component" value="Unassembled WGS sequence"/>
</dbReference>
<dbReference type="Gene3D" id="1.10.10.10">
    <property type="entry name" value="Winged helix-like DNA-binding domain superfamily/Winged helix DNA-binding domain"/>
    <property type="match status" value="1"/>
</dbReference>
<dbReference type="OrthoDB" id="161629at2759"/>
<evidence type="ECO:0000256" key="15">
    <source>
        <dbReference type="SAM" id="SignalP"/>
    </source>
</evidence>
<keyword evidence="7" id="KW-0479">Metal-binding</keyword>
<evidence type="ECO:0000256" key="10">
    <source>
        <dbReference type="ARBA" id="ARBA00022833"/>
    </source>
</evidence>
<dbReference type="InterPro" id="IPR015943">
    <property type="entry name" value="WD40/YVTN_repeat-like_dom_sf"/>
</dbReference>
<comment type="similarity">
    <text evidence="3">Belongs to the RNase Z family.</text>
</comment>
<dbReference type="InterPro" id="IPR007526">
    <property type="entry name" value="SWIRM"/>
</dbReference>
<protein>
    <recommendedName>
        <fullName evidence="4">ribonuclease Z</fullName>
        <ecNumber evidence="4">3.1.26.11</ecNumber>
    </recommendedName>
</protein>
<dbReference type="PROSITE" id="PS50934">
    <property type="entry name" value="SWIRM"/>
    <property type="match status" value="1"/>
</dbReference>
<dbReference type="EC" id="3.1.26.11" evidence="4"/>
<keyword evidence="19" id="KW-1185">Reference proteome</keyword>
<comment type="caution">
    <text evidence="18">The sequence shown here is derived from an EMBL/GenBank/DDBJ whole genome shotgun (WGS) entry which is preliminary data.</text>
</comment>
<keyword evidence="8" id="KW-0255">Endonuclease</keyword>
<feature type="signal peptide" evidence="15">
    <location>
        <begin position="1"/>
        <end position="15"/>
    </location>
</feature>
<dbReference type="PANTHER" id="PTHR12553">
    <property type="entry name" value="ZINC PHOSPHODIESTERASE ELAC PROTEIN 2"/>
    <property type="match status" value="1"/>
</dbReference>
<evidence type="ECO:0000259" key="17">
    <source>
        <dbReference type="PROSITE" id="PS50934"/>
    </source>
</evidence>
<evidence type="ECO:0000256" key="8">
    <source>
        <dbReference type="ARBA" id="ARBA00022759"/>
    </source>
</evidence>
<dbReference type="FunFam" id="1.10.10.10:FF:000020">
    <property type="entry name" value="SWI/SNF complex subunit SMARCC2 isoform c"/>
    <property type="match status" value="1"/>
</dbReference>
<dbReference type="InterPro" id="IPR001005">
    <property type="entry name" value="SANT/Myb"/>
</dbReference>
<evidence type="ECO:0000313" key="19">
    <source>
        <dbReference type="Proteomes" id="UP000243217"/>
    </source>
</evidence>
<feature type="domain" description="Myb-like" evidence="16">
    <location>
        <begin position="1376"/>
        <end position="1425"/>
    </location>
</feature>
<dbReference type="GO" id="GO:0005739">
    <property type="term" value="C:mitochondrion"/>
    <property type="evidence" value="ECO:0007669"/>
    <property type="project" value="TreeGrafter"/>
</dbReference>
<dbReference type="GO" id="GO:1990180">
    <property type="term" value="P:mitochondrial tRNA 3'-end processing"/>
    <property type="evidence" value="ECO:0007669"/>
    <property type="project" value="TreeGrafter"/>
</dbReference>
<dbReference type="Gene3D" id="2.130.10.10">
    <property type="entry name" value="YVTN repeat-like/Quinoprotein amine dehydrogenase"/>
    <property type="match status" value="1"/>
</dbReference>
<evidence type="ECO:0000256" key="7">
    <source>
        <dbReference type="ARBA" id="ARBA00022723"/>
    </source>
</evidence>
<keyword evidence="9" id="KW-0378">Hydrolase</keyword>
<dbReference type="STRING" id="74557.A0A1V9ZX81"/>
<evidence type="ECO:0000256" key="1">
    <source>
        <dbReference type="ARBA" id="ARBA00000402"/>
    </source>
</evidence>
<feature type="region of interest" description="Disordered" evidence="14">
    <location>
        <begin position="2069"/>
        <end position="2156"/>
    </location>
</feature>
<evidence type="ECO:0000256" key="12">
    <source>
        <dbReference type="ARBA" id="ARBA00023163"/>
    </source>
</evidence>
<comment type="cofactor">
    <cofactor evidence="2">
        <name>Zn(2+)</name>
        <dbReference type="ChEBI" id="CHEBI:29105"/>
    </cofactor>
</comment>
<dbReference type="Pfam" id="PF13691">
    <property type="entry name" value="Lactamase_B_4"/>
    <property type="match status" value="1"/>
</dbReference>
<dbReference type="Gene3D" id="3.60.15.10">
    <property type="entry name" value="Ribonuclease Z/Hydroxyacylglutathione hydrolase-like"/>
    <property type="match status" value="2"/>
</dbReference>
<dbReference type="InterPro" id="IPR047151">
    <property type="entry name" value="RNZ2-like"/>
</dbReference>
<dbReference type="EMBL" id="JNBS01001103">
    <property type="protein sequence ID" value="OQS02614.1"/>
    <property type="molecule type" value="Genomic_DNA"/>
</dbReference>
<evidence type="ECO:0000256" key="13">
    <source>
        <dbReference type="ARBA" id="ARBA00023242"/>
    </source>
</evidence>
<dbReference type="SUPFAM" id="SSF56281">
    <property type="entry name" value="Metallo-hydrolase/oxidoreductase"/>
    <property type="match status" value="2"/>
</dbReference>
<evidence type="ECO:0000256" key="3">
    <source>
        <dbReference type="ARBA" id="ARBA00007823"/>
    </source>
</evidence>
<dbReference type="InterPro" id="IPR032451">
    <property type="entry name" value="SMARCC_C"/>
</dbReference>
<evidence type="ECO:0000256" key="5">
    <source>
        <dbReference type="ARBA" id="ARBA00022694"/>
    </source>
</evidence>
<dbReference type="CDD" id="cd07718">
    <property type="entry name" value="RNaseZ_ELAC1_ELAC2-C-term-like_MBL-fold"/>
    <property type="match status" value="1"/>
</dbReference>
<feature type="chain" id="PRO_5013388830" description="ribonuclease Z" evidence="15">
    <location>
        <begin position="16"/>
        <end position="2480"/>
    </location>
</feature>
<dbReference type="Gene3D" id="3.40.50.1000">
    <property type="entry name" value="HAD superfamily/HAD-like"/>
    <property type="match status" value="1"/>
</dbReference>
<dbReference type="SUPFAM" id="SSF56784">
    <property type="entry name" value="HAD-like"/>
    <property type="match status" value="1"/>
</dbReference>
<evidence type="ECO:0000256" key="14">
    <source>
        <dbReference type="SAM" id="MobiDB-lite"/>
    </source>
</evidence>
<keyword evidence="10" id="KW-0862">Zinc</keyword>
<dbReference type="Gene3D" id="3.30.1240.10">
    <property type="match status" value="1"/>
</dbReference>
<organism evidence="18 19">
    <name type="scientific">Thraustotheca clavata</name>
    <dbReference type="NCBI Taxonomy" id="74557"/>
    <lineage>
        <taxon>Eukaryota</taxon>
        <taxon>Sar</taxon>
        <taxon>Stramenopiles</taxon>
        <taxon>Oomycota</taxon>
        <taxon>Saprolegniomycetes</taxon>
        <taxon>Saprolegniales</taxon>
        <taxon>Achlyaceae</taxon>
        <taxon>Thraustotheca</taxon>
    </lineage>
</organism>
<dbReference type="SUPFAM" id="SSF46689">
    <property type="entry name" value="Homeodomain-like"/>
    <property type="match status" value="2"/>
</dbReference>
<dbReference type="SUPFAM" id="SSF50978">
    <property type="entry name" value="WD40 repeat-like"/>
    <property type="match status" value="1"/>
</dbReference>
<feature type="compositionally biased region" description="Basic residues" evidence="14">
    <location>
        <begin position="2074"/>
        <end position="2090"/>
    </location>
</feature>
<dbReference type="PROSITE" id="PS50090">
    <property type="entry name" value="MYB_LIKE"/>
    <property type="match status" value="1"/>
</dbReference>
<dbReference type="InterPro" id="IPR009057">
    <property type="entry name" value="Homeodomain-like_sf"/>
</dbReference>
<dbReference type="Pfam" id="PF08282">
    <property type="entry name" value="Hydrolase_3"/>
    <property type="match status" value="1"/>
</dbReference>
<evidence type="ECO:0000313" key="18">
    <source>
        <dbReference type="EMBL" id="OQS02614.1"/>
    </source>
</evidence>
<keyword evidence="13" id="KW-0539">Nucleus</keyword>
<evidence type="ECO:0000256" key="2">
    <source>
        <dbReference type="ARBA" id="ARBA00001947"/>
    </source>
</evidence>
<evidence type="ECO:0000256" key="9">
    <source>
        <dbReference type="ARBA" id="ARBA00022801"/>
    </source>
</evidence>
<dbReference type="PANTHER" id="PTHR12553:SF49">
    <property type="entry name" value="ZINC PHOSPHODIESTERASE ELAC PROTEIN 2"/>
    <property type="match status" value="1"/>
</dbReference>
<comment type="catalytic activity">
    <reaction evidence="1">
        <text>Endonucleolytic cleavage of RNA, removing extra 3' nucleotides from tRNA precursor, generating 3' termini of tRNAs. A 3'-hydroxy group is left at the tRNA terminus and a 5'-phosphoryl group is left at the trailer molecule.</text>
        <dbReference type="EC" id="3.1.26.11"/>
    </reaction>
</comment>
<evidence type="ECO:0000256" key="11">
    <source>
        <dbReference type="ARBA" id="ARBA00023015"/>
    </source>
</evidence>
<dbReference type="CDD" id="cd00167">
    <property type="entry name" value="SANT"/>
    <property type="match status" value="1"/>
</dbReference>
<dbReference type="GO" id="GO:0005634">
    <property type="term" value="C:nucleus"/>
    <property type="evidence" value="ECO:0007669"/>
    <property type="project" value="UniProtKB-ARBA"/>
</dbReference>
<dbReference type="InterPro" id="IPR027794">
    <property type="entry name" value="tRNase_Z_dom"/>
</dbReference>
<dbReference type="GO" id="GO:0042781">
    <property type="term" value="F:3'-tRNA processing endoribonuclease activity"/>
    <property type="evidence" value="ECO:0007669"/>
    <property type="project" value="UniProtKB-EC"/>
</dbReference>
<feature type="region of interest" description="Disordered" evidence="14">
    <location>
        <begin position="2246"/>
        <end position="2265"/>
    </location>
</feature>
<evidence type="ECO:0000256" key="6">
    <source>
        <dbReference type="ARBA" id="ARBA00022722"/>
    </source>
</evidence>
<name>A0A1V9ZX81_9STRA</name>
<keyword evidence="12" id="KW-0804">Transcription</keyword>
<dbReference type="InterPro" id="IPR036388">
    <property type="entry name" value="WH-like_DNA-bd_sf"/>
</dbReference>
<keyword evidence="6" id="KW-0540">Nuclease</keyword>